<evidence type="ECO:0000313" key="2">
    <source>
        <dbReference type="EMBL" id="TQL78693.1"/>
    </source>
</evidence>
<keyword evidence="2" id="KW-0645">Protease</keyword>
<comment type="similarity">
    <text evidence="1">Belongs to the peptidase S58 family.</text>
</comment>
<dbReference type="OrthoDB" id="9770388at2"/>
<dbReference type="Proteomes" id="UP000317043">
    <property type="component" value="Unassembled WGS sequence"/>
</dbReference>
<reference evidence="2 3" key="1">
    <citation type="submission" date="2019-06" db="EMBL/GenBank/DDBJ databases">
        <title>Sequencing the genomes of 1000 actinobacteria strains.</title>
        <authorList>
            <person name="Klenk H.-P."/>
        </authorList>
    </citation>
    <scope>NUCLEOTIDE SEQUENCE [LARGE SCALE GENOMIC DNA]</scope>
    <source>
        <strain evidence="2 3">DSM 45928</strain>
    </source>
</reference>
<keyword evidence="2" id="KW-0378">Hydrolase</keyword>
<evidence type="ECO:0000313" key="3">
    <source>
        <dbReference type="Proteomes" id="UP000317043"/>
    </source>
</evidence>
<organism evidence="2 3">
    <name type="scientific">Stackebrandtia endophytica</name>
    <dbReference type="NCBI Taxonomy" id="1496996"/>
    <lineage>
        <taxon>Bacteria</taxon>
        <taxon>Bacillati</taxon>
        <taxon>Actinomycetota</taxon>
        <taxon>Actinomycetes</taxon>
        <taxon>Glycomycetales</taxon>
        <taxon>Glycomycetaceae</taxon>
        <taxon>Stackebrandtia</taxon>
    </lineage>
</organism>
<dbReference type="GO" id="GO:0004177">
    <property type="term" value="F:aminopeptidase activity"/>
    <property type="evidence" value="ECO:0007669"/>
    <property type="project" value="UniProtKB-KW"/>
</dbReference>
<dbReference type="Pfam" id="PF03576">
    <property type="entry name" value="Peptidase_S58"/>
    <property type="match status" value="1"/>
</dbReference>
<sequence length="333" mass="34224">MTARARDFAVVPVVGDTGPHNAITDVTGISVGQVTVRNPPDVHSGVTAIVPDGVGPGSPVTAGAHVGNGFGKLIGYTQLIELGQVESPIVLTSTLSAFRAADAVVEWMVRHPDWREVTTFNPVVGECNDGHLSDIRARPVTTDHVVDAIESARGGPVEMGCVGAGTGTGAMGFKAGIGSASRVVDVDGRPVTIGGLVQANFGGTLRIGGELLNAPSSTTTPPDAGSCMLVLATDAGLDARQLNRLAARAVFGLGRVGASYSHGSGDYAIAVDTGENTGIDDESLNPLFLAALDVVEEMVLDSLLAAVTTDGYRGRRLVSLTDSPAWRDYLTGR</sequence>
<accession>A0A543B1I0</accession>
<dbReference type="PANTHER" id="PTHR36512">
    <property type="entry name" value="D-AMINOPEPTIDASE"/>
    <property type="match status" value="1"/>
</dbReference>
<dbReference type="PANTHER" id="PTHR36512:SF3">
    <property type="entry name" value="BLR5678 PROTEIN"/>
    <property type="match status" value="1"/>
</dbReference>
<proteinExistence type="inferred from homology"/>
<dbReference type="InParanoid" id="A0A543B1I0"/>
<dbReference type="Gene3D" id="3.60.70.12">
    <property type="entry name" value="L-amino peptidase D-ALA esterase/amidase"/>
    <property type="match status" value="1"/>
</dbReference>
<keyword evidence="3" id="KW-1185">Reference proteome</keyword>
<comment type="caution">
    <text evidence="2">The sequence shown here is derived from an EMBL/GenBank/DDBJ whole genome shotgun (WGS) entry which is preliminary data.</text>
</comment>
<dbReference type="RefSeq" id="WP_142043415.1">
    <property type="nucleotide sequence ID" value="NZ_JBHTGS010000003.1"/>
</dbReference>
<gene>
    <name evidence="2" type="ORF">FB566_4284</name>
</gene>
<dbReference type="EMBL" id="VFOW01000001">
    <property type="protein sequence ID" value="TQL78693.1"/>
    <property type="molecule type" value="Genomic_DNA"/>
</dbReference>
<protein>
    <submittedName>
        <fullName evidence="2">D-aminopeptidase</fullName>
    </submittedName>
</protein>
<dbReference type="AlphaFoldDB" id="A0A543B1I0"/>
<dbReference type="InterPro" id="IPR005321">
    <property type="entry name" value="Peptidase_S58_DmpA"/>
</dbReference>
<dbReference type="InterPro" id="IPR016117">
    <property type="entry name" value="ArgJ-like_dom_sf"/>
</dbReference>
<keyword evidence="2" id="KW-0031">Aminopeptidase</keyword>
<dbReference type="SUPFAM" id="SSF56266">
    <property type="entry name" value="DmpA/ArgJ-like"/>
    <property type="match status" value="1"/>
</dbReference>
<name>A0A543B1I0_9ACTN</name>
<evidence type="ECO:0000256" key="1">
    <source>
        <dbReference type="ARBA" id="ARBA00007068"/>
    </source>
</evidence>